<gene>
    <name evidence="1" type="ORF">g.37759</name>
</gene>
<feature type="non-terminal residue" evidence="1">
    <location>
        <position position="1"/>
    </location>
</feature>
<dbReference type="Gene3D" id="3.30.420.10">
    <property type="entry name" value="Ribonuclease H-like superfamily/Ribonuclease H"/>
    <property type="match status" value="1"/>
</dbReference>
<evidence type="ECO:0000313" key="1">
    <source>
        <dbReference type="EMBL" id="JAS46969.1"/>
    </source>
</evidence>
<proteinExistence type="predicted"/>
<dbReference type="GO" id="GO:0003676">
    <property type="term" value="F:nucleic acid binding"/>
    <property type="evidence" value="ECO:0007669"/>
    <property type="project" value="InterPro"/>
</dbReference>
<dbReference type="AlphaFoldDB" id="A0A1B6F9Q7"/>
<protein>
    <recommendedName>
        <fullName evidence="2">Tc1-like transposase DDE domain-containing protein</fullName>
    </recommendedName>
</protein>
<sequence length="195" mass="23079">TCDETWVHHYTPESKMASMEWRRKDETRPVKAKTRLSAGKVLATIFFDCKGVLLIDFLHERRTVNAAYYCQLLEQAKAAFRNKRRKQPIRDVILLHDNARPHTAALTQEKLRQIHWETLEHPPYSPDLSPCDFRLFGPLKEALGGNRFESDEEVQEFVCNWFKTRPQIFYEEGIHKLSSRWEKCVRLEGDYVEKQ</sequence>
<name>A0A1B6F9Q7_9HEMI</name>
<dbReference type="PANTHER" id="PTHR46060:SF1">
    <property type="entry name" value="MARINER MOS1 TRANSPOSASE-LIKE PROTEIN"/>
    <property type="match status" value="1"/>
</dbReference>
<dbReference type="InterPro" id="IPR036397">
    <property type="entry name" value="RNaseH_sf"/>
</dbReference>
<dbReference type="InterPro" id="IPR001888">
    <property type="entry name" value="Transposase_1"/>
</dbReference>
<dbReference type="PANTHER" id="PTHR46060">
    <property type="entry name" value="MARINER MOS1 TRANSPOSASE-LIKE PROTEIN"/>
    <property type="match status" value="1"/>
</dbReference>
<dbReference type="EMBL" id="GECZ01022800">
    <property type="protein sequence ID" value="JAS46969.1"/>
    <property type="molecule type" value="Transcribed_RNA"/>
</dbReference>
<organism evidence="1">
    <name type="scientific">Cuerna arida</name>
    <dbReference type="NCBI Taxonomy" id="1464854"/>
    <lineage>
        <taxon>Eukaryota</taxon>
        <taxon>Metazoa</taxon>
        <taxon>Ecdysozoa</taxon>
        <taxon>Arthropoda</taxon>
        <taxon>Hexapoda</taxon>
        <taxon>Insecta</taxon>
        <taxon>Pterygota</taxon>
        <taxon>Neoptera</taxon>
        <taxon>Paraneoptera</taxon>
        <taxon>Hemiptera</taxon>
        <taxon>Auchenorrhyncha</taxon>
        <taxon>Membracoidea</taxon>
        <taxon>Cicadellidae</taxon>
        <taxon>Cicadellinae</taxon>
        <taxon>Proconiini</taxon>
        <taxon>Cuerna</taxon>
    </lineage>
</organism>
<accession>A0A1B6F9Q7</accession>
<evidence type="ECO:0008006" key="2">
    <source>
        <dbReference type="Google" id="ProtNLM"/>
    </source>
</evidence>
<dbReference type="Pfam" id="PF01359">
    <property type="entry name" value="Transposase_1"/>
    <property type="match status" value="1"/>
</dbReference>
<reference evidence="1" key="1">
    <citation type="submission" date="2015-11" db="EMBL/GenBank/DDBJ databases">
        <title>De novo transcriptome assembly of four potential Pierce s Disease insect vectors from Arizona vineyards.</title>
        <authorList>
            <person name="Tassone E.E."/>
        </authorList>
    </citation>
    <scope>NUCLEOTIDE SEQUENCE</scope>
</reference>
<dbReference type="InterPro" id="IPR052709">
    <property type="entry name" value="Transposase-MT_Hybrid"/>
</dbReference>